<organism evidence="5 6">
    <name type="scientific">Zavarzinia compransoris</name>
    <dbReference type="NCBI Taxonomy" id="1264899"/>
    <lineage>
        <taxon>Bacteria</taxon>
        <taxon>Pseudomonadati</taxon>
        <taxon>Pseudomonadota</taxon>
        <taxon>Alphaproteobacteria</taxon>
        <taxon>Rhodospirillales</taxon>
        <taxon>Zavarziniaceae</taxon>
        <taxon>Zavarzinia</taxon>
    </lineage>
</organism>
<proteinExistence type="predicted"/>
<dbReference type="PROSITE" id="PS51123">
    <property type="entry name" value="OMPA_2"/>
    <property type="match status" value="1"/>
</dbReference>
<feature type="signal peptide" evidence="3">
    <location>
        <begin position="1"/>
        <end position="28"/>
    </location>
</feature>
<feature type="region of interest" description="Disordered" evidence="2">
    <location>
        <begin position="41"/>
        <end position="225"/>
    </location>
</feature>
<dbReference type="AlphaFoldDB" id="A0A317E8N5"/>
<reference evidence="6" key="1">
    <citation type="submission" date="2018-05" db="EMBL/GenBank/DDBJ databases">
        <title>Zavarzinia sp. HR-AS.</title>
        <authorList>
            <person name="Lee Y."/>
            <person name="Jeon C.O."/>
        </authorList>
    </citation>
    <scope>NUCLEOTIDE SEQUENCE [LARGE SCALE GENOMIC DNA]</scope>
    <source>
        <strain evidence="6">DSM 1231</strain>
    </source>
</reference>
<feature type="domain" description="OmpA-like" evidence="4">
    <location>
        <begin position="438"/>
        <end position="551"/>
    </location>
</feature>
<feature type="compositionally biased region" description="Low complexity" evidence="2">
    <location>
        <begin position="200"/>
        <end position="225"/>
    </location>
</feature>
<evidence type="ECO:0000313" key="5">
    <source>
        <dbReference type="EMBL" id="PWR23249.1"/>
    </source>
</evidence>
<evidence type="ECO:0000256" key="2">
    <source>
        <dbReference type="SAM" id="MobiDB-lite"/>
    </source>
</evidence>
<dbReference type="SUPFAM" id="SSF103088">
    <property type="entry name" value="OmpA-like"/>
    <property type="match status" value="1"/>
</dbReference>
<keyword evidence="6" id="KW-1185">Reference proteome</keyword>
<evidence type="ECO:0000313" key="6">
    <source>
        <dbReference type="Proteomes" id="UP000246077"/>
    </source>
</evidence>
<dbReference type="Gene3D" id="3.30.1330.60">
    <property type="entry name" value="OmpA-like domain"/>
    <property type="match status" value="1"/>
</dbReference>
<comment type="caution">
    <text evidence="5">The sequence shown here is derived from an EMBL/GenBank/DDBJ whole genome shotgun (WGS) entry which is preliminary data.</text>
</comment>
<dbReference type="OrthoDB" id="7259144at2"/>
<dbReference type="Pfam" id="PF00691">
    <property type="entry name" value="OmpA"/>
    <property type="match status" value="1"/>
</dbReference>
<gene>
    <name evidence="5" type="ORF">DKG75_01375</name>
</gene>
<dbReference type="InterPro" id="IPR036737">
    <property type="entry name" value="OmpA-like_sf"/>
</dbReference>
<evidence type="ECO:0000256" key="3">
    <source>
        <dbReference type="SAM" id="SignalP"/>
    </source>
</evidence>
<evidence type="ECO:0000256" key="1">
    <source>
        <dbReference type="PROSITE-ProRule" id="PRU00473"/>
    </source>
</evidence>
<feature type="chain" id="PRO_5016318215" description="OmpA-like domain-containing protein" evidence="3">
    <location>
        <begin position="29"/>
        <end position="551"/>
    </location>
</feature>
<sequence>MVVKVARGKDWSARMLPSLVVAVSIASAALGAVLAAGPASVAQSAAPAAGGNSPSDTPDPDAVRRPATIEESFPSLSAVPSRPKPTVNPAERAAITGSLVGDRQNAQYTSQALRGGEEAAAPPPRSLPPVAGRITDPNEERRRVAEERGVTPFGSYARRADGVAVPPPLPSSREAESYASRPADNNGRGLASTVPPPVARPAAAETAAAEAADPAAPRPAGGGAVRPLRVPAAVAALPVPDGQEQRPVAGGPTPRVIASIDAGRAPVPSPASVAAARGTPAPALVADAGAGSRYAPPAPTTPQLRVAGGVPPAVAPGAASARPAAAPGRVDSRPLPVTVAGGSRDLDLPADAPRGVIVSNVYQQQLAETRRPTSVPTAMPQFEVSTAPALPVTGVPMTPAMQAALGGPQPARARVRIEESGRRAEAPAAGRATTAAAAAGSASGSGTKIGFAAGSIDLSPAAREAIRQMAASLHSGAAQVRIVGYARATGDAGDKVEAFGLSIDRANAVAAELMAAGVPPQAVKVEAVVADAAAASQRNRGKGPEAVVFVE</sequence>
<dbReference type="Proteomes" id="UP000246077">
    <property type="component" value="Unassembled WGS sequence"/>
</dbReference>
<feature type="compositionally biased region" description="Basic and acidic residues" evidence="2">
    <location>
        <begin position="136"/>
        <end position="149"/>
    </location>
</feature>
<keyword evidence="1" id="KW-0472">Membrane</keyword>
<dbReference type="RefSeq" id="WP_109919283.1">
    <property type="nucleotide sequence ID" value="NZ_QGLF01000001.1"/>
</dbReference>
<accession>A0A317E8N5</accession>
<feature type="compositionally biased region" description="Low complexity" evidence="2">
    <location>
        <begin position="41"/>
        <end position="55"/>
    </location>
</feature>
<name>A0A317E8N5_9PROT</name>
<keyword evidence="3" id="KW-0732">Signal</keyword>
<dbReference type="GO" id="GO:0016020">
    <property type="term" value="C:membrane"/>
    <property type="evidence" value="ECO:0007669"/>
    <property type="project" value="UniProtKB-UniRule"/>
</dbReference>
<dbReference type="EMBL" id="QGLF01000001">
    <property type="protein sequence ID" value="PWR23249.1"/>
    <property type="molecule type" value="Genomic_DNA"/>
</dbReference>
<protein>
    <recommendedName>
        <fullName evidence="4">OmpA-like domain-containing protein</fullName>
    </recommendedName>
</protein>
<evidence type="ECO:0000259" key="4">
    <source>
        <dbReference type="PROSITE" id="PS51123"/>
    </source>
</evidence>
<dbReference type="InterPro" id="IPR006665">
    <property type="entry name" value="OmpA-like"/>
</dbReference>